<accession>A0A919S0Q8</accession>
<dbReference type="Proteomes" id="UP000679179">
    <property type="component" value="Unassembled WGS sequence"/>
</dbReference>
<sequence length="97" mass="10485">MVEYLSSRPLKLSWVILVPSNEQNSGISFDHSLGRTLINFSIAFIVGGNSGKVLDVLVFAILAGIVVTLYFKSKSFGNKDRASDGLAPVSSIKRINV</sequence>
<dbReference type="AlphaFoldDB" id="A0A919S0Q8"/>
<comment type="caution">
    <text evidence="2">The sequence shown here is derived from an EMBL/GenBank/DDBJ whole genome shotgun (WGS) entry which is preliminary data.</text>
</comment>
<reference evidence="2" key="1">
    <citation type="submission" date="2021-03" db="EMBL/GenBank/DDBJ databases">
        <title>Taxonomic study of Clostridium polyendosporum from meadow-gley soil under rice.</title>
        <authorList>
            <person name="Kobayashi H."/>
            <person name="Tanizawa Y."/>
            <person name="Yagura M."/>
        </authorList>
    </citation>
    <scope>NUCLEOTIDE SEQUENCE</scope>
    <source>
        <strain evidence="2">JCM 30710</strain>
    </source>
</reference>
<protein>
    <submittedName>
        <fullName evidence="2">Uncharacterized protein</fullName>
    </submittedName>
</protein>
<gene>
    <name evidence="2" type="ORF">CPJCM30710_27760</name>
</gene>
<evidence type="ECO:0000256" key="1">
    <source>
        <dbReference type="SAM" id="Phobius"/>
    </source>
</evidence>
<organism evidence="2 3">
    <name type="scientific">Clostridium polyendosporum</name>
    <dbReference type="NCBI Taxonomy" id="69208"/>
    <lineage>
        <taxon>Bacteria</taxon>
        <taxon>Bacillati</taxon>
        <taxon>Bacillota</taxon>
        <taxon>Clostridia</taxon>
        <taxon>Eubacteriales</taxon>
        <taxon>Clostridiaceae</taxon>
        <taxon>Clostridium</taxon>
    </lineage>
</organism>
<dbReference type="EMBL" id="BOPZ01000027">
    <property type="protein sequence ID" value="GIM30110.1"/>
    <property type="molecule type" value="Genomic_DNA"/>
</dbReference>
<keyword evidence="1" id="KW-0812">Transmembrane</keyword>
<evidence type="ECO:0000313" key="2">
    <source>
        <dbReference type="EMBL" id="GIM30110.1"/>
    </source>
</evidence>
<keyword evidence="1" id="KW-0472">Membrane</keyword>
<keyword evidence="3" id="KW-1185">Reference proteome</keyword>
<name>A0A919S0Q8_9CLOT</name>
<evidence type="ECO:0000313" key="3">
    <source>
        <dbReference type="Proteomes" id="UP000679179"/>
    </source>
</evidence>
<proteinExistence type="predicted"/>
<keyword evidence="1" id="KW-1133">Transmembrane helix</keyword>
<feature type="transmembrane region" description="Helical" evidence="1">
    <location>
        <begin position="53"/>
        <end position="71"/>
    </location>
</feature>